<reference evidence="5" key="1">
    <citation type="submission" date="2022-01" db="EMBL/GenBank/DDBJ databases">
        <title>Genome-Based Taxonomic Classification of the Phylum Actinobacteria.</title>
        <authorList>
            <person name="Gao Y."/>
        </authorList>
    </citation>
    <scope>NUCLEOTIDE SEQUENCE</scope>
    <source>
        <strain evidence="5">KLBMP 8922</strain>
    </source>
</reference>
<evidence type="ECO:0000313" key="5">
    <source>
        <dbReference type="EMBL" id="MCF2527720.1"/>
    </source>
</evidence>
<sequence>MPAVPRRLTWTVDLLGVQPGHRVLEIGCGRGVAAALECDRLADGTYLGIDRSAKAVAAARERNAAQVDAGRAVFAVQALEDAVLAPDGTLDTVFAVNVNHFWTHDPAGELDRIKAALRPEGRVFLAYEPPPGGRLDTLAPRLGAVLEAAGFAVAATHDPDAGLLCVAGKSVGRAGRTS</sequence>
<dbReference type="GO" id="GO:0008168">
    <property type="term" value="F:methyltransferase activity"/>
    <property type="evidence" value="ECO:0007669"/>
    <property type="project" value="UniProtKB-KW"/>
</dbReference>
<keyword evidence="3" id="KW-0949">S-adenosyl-L-methionine</keyword>
<dbReference type="CDD" id="cd02440">
    <property type="entry name" value="AdoMet_MTases"/>
    <property type="match status" value="1"/>
</dbReference>
<evidence type="ECO:0000256" key="1">
    <source>
        <dbReference type="ARBA" id="ARBA00022603"/>
    </source>
</evidence>
<dbReference type="EMBL" id="JAKFHA010000004">
    <property type="protein sequence ID" value="MCF2527720.1"/>
    <property type="molecule type" value="Genomic_DNA"/>
</dbReference>
<evidence type="ECO:0000256" key="3">
    <source>
        <dbReference type="ARBA" id="ARBA00022691"/>
    </source>
</evidence>
<dbReference type="Gene3D" id="3.40.50.150">
    <property type="entry name" value="Vaccinia Virus protein VP39"/>
    <property type="match status" value="1"/>
</dbReference>
<dbReference type="AlphaFoldDB" id="A0AA41PYI3"/>
<gene>
    <name evidence="5" type="ORF">LZ495_10895</name>
</gene>
<dbReference type="PANTHER" id="PTHR43464:SF19">
    <property type="entry name" value="UBIQUINONE BIOSYNTHESIS O-METHYLTRANSFERASE, MITOCHONDRIAL"/>
    <property type="match status" value="1"/>
</dbReference>
<comment type="caution">
    <text evidence="5">The sequence shown here is derived from an EMBL/GenBank/DDBJ whole genome shotgun (WGS) entry which is preliminary data.</text>
</comment>
<dbReference type="InterPro" id="IPR013217">
    <property type="entry name" value="Methyltransf_12"/>
</dbReference>
<accession>A0AA41PYI3</accession>
<dbReference type="RefSeq" id="WP_235051873.1">
    <property type="nucleotide sequence ID" value="NZ_JAKFHA010000004.1"/>
</dbReference>
<dbReference type="Pfam" id="PF08242">
    <property type="entry name" value="Methyltransf_12"/>
    <property type="match status" value="1"/>
</dbReference>
<dbReference type="Proteomes" id="UP001165378">
    <property type="component" value="Unassembled WGS sequence"/>
</dbReference>
<name>A0AA41PYI3_9ACTN</name>
<protein>
    <submittedName>
        <fullName evidence="5">Methyltransferase</fullName>
    </submittedName>
</protein>
<dbReference type="InterPro" id="IPR029063">
    <property type="entry name" value="SAM-dependent_MTases_sf"/>
</dbReference>
<dbReference type="SUPFAM" id="SSF53335">
    <property type="entry name" value="S-adenosyl-L-methionine-dependent methyltransferases"/>
    <property type="match status" value="1"/>
</dbReference>
<evidence type="ECO:0000313" key="6">
    <source>
        <dbReference type="Proteomes" id="UP001165378"/>
    </source>
</evidence>
<dbReference type="GO" id="GO:0032259">
    <property type="term" value="P:methylation"/>
    <property type="evidence" value="ECO:0007669"/>
    <property type="project" value="UniProtKB-KW"/>
</dbReference>
<dbReference type="PANTHER" id="PTHR43464">
    <property type="entry name" value="METHYLTRANSFERASE"/>
    <property type="match status" value="1"/>
</dbReference>
<proteinExistence type="predicted"/>
<organism evidence="5 6">
    <name type="scientific">Yinghuangia soli</name>
    <dbReference type="NCBI Taxonomy" id="2908204"/>
    <lineage>
        <taxon>Bacteria</taxon>
        <taxon>Bacillati</taxon>
        <taxon>Actinomycetota</taxon>
        <taxon>Actinomycetes</taxon>
        <taxon>Kitasatosporales</taxon>
        <taxon>Streptomycetaceae</taxon>
        <taxon>Yinghuangia</taxon>
    </lineage>
</organism>
<feature type="domain" description="Methyltransferase type 12" evidence="4">
    <location>
        <begin position="24"/>
        <end position="123"/>
    </location>
</feature>
<evidence type="ECO:0000259" key="4">
    <source>
        <dbReference type="Pfam" id="PF08242"/>
    </source>
</evidence>
<keyword evidence="1 5" id="KW-0489">Methyltransferase</keyword>
<evidence type="ECO:0000256" key="2">
    <source>
        <dbReference type="ARBA" id="ARBA00022679"/>
    </source>
</evidence>
<keyword evidence="2" id="KW-0808">Transferase</keyword>
<keyword evidence="6" id="KW-1185">Reference proteome</keyword>